<evidence type="ECO:0000259" key="1">
    <source>
        <dbReference type="Pfam" id="PF11961"/>
    </source>
</evidence>
<dbReference type="Pfam" id="PF11961">
    <property type="entry name" value="DUF3475"/>
    <property type="match status" value="1"/>
</dbReference>
<dbReference type="PANTHER" id="PTHR31730">
    <property type="entry name" value="OS01G0873900 PROTEIN"/>
    <property type="match status" value="1"/>
</dbReference>
<dbReference type="Proteomes" id="UP000824469">
    <property type="component" value="Unassembled WGS sequence"/>
</dbReference>
<keyword evidence="3" id="KW-1185">Reference proteome</keyword>
<accession>A0AA38GIT9</accession>
<gene>
    <name evidence="2" type="ORF">KI387_004280</name>
</gene>
<organism evidence="2 3">
    <name type="scientific">Taxus chinensis</name>
    <name type="common">Chinese yew</name>
    <name type="synonym">Taxus wallichiana var. chinensis</name>
    <dbReference type="NCBI Taxonomy" id="29808"/>
    <lineage>
        <taxon>Eukaryota</taxon>
        <taxon>Viridiplantae</taxon>
        <taxon>Streptophyta</taxon>
        <taxon>Embryophyta</taxon>
        <taxon>Tracheophyta</taxon>
        <taxon>Spermatophyta</taxon>
        <taxon>Pinopsida</taxon>
        <taxon>Pinidae</taxon>
        <taxon>Conifers II</taxon>
        <taxon>Cupressales</taxon>
        <taxon>Taxaceae</taxon>
        <taxon>Taxus</taxon>
    </lineage>
</organism>
<reference evidence="2 3" key="1">
    <citation type="journal article" date="2021" name="Nat. Plants">
        <title>The Taxus genome provides insights into paclitaxel biosynthesis.</title>
        <authorList>
            <person name="Xiong X."/>
            <person name="Gou J."/>
            <person name="Liao Q."/>
            <person name="Li Y."/>
            <person name="Zhou Q."/>
            <person name="Bi G."/>
            <person name="Li C."/>
            <person name="Du R."/>
            <person name="Wang X."/>
            <person name="Sun T."/>
            <person name="Guo L."/>
            <person name="Liang H."/>
            <person name="Lu P."/>
            <person name="Wu Y."/>
            <person name="Zhang Z."/>
            <person name="Ro D.K."/>
            <person name="Shang Y."/>
            <person name="Huang S."/>
            <person name="Yan J."/>
        </authorList>
    </citation>
    <scope>NUCLEOTIDE SEQUENCE [LARGE SCALE GENOMIC DNA]</scope>
    <source>
        <strain evidence="2">Ta-2019</strain>
    </source>
</reference>
<sequence>MDTLSSMTSLNLSSGFASRATSKGNKIGILAFEVVNTIIKGENLKQSLSEENVKLLKEEVLRSEGFQWLVSNDMDELLKIAAADKKNELNFFTGLAILRRDLKSKRKHVRNLKKKSLWSKNLDEVMEKLVDI</sequence>
<comment type="caution">
    <text evidence="2">The sequence shown here is derived from an EMBL/GenBank/DDBJ whole genome shotgun (WGS) entry which is preliminary data.</text>
</comment>
<dbReference type="PANTHER" id="PTHR31730:SF32">
    <property type="entry name" value="PROTEIN PSK SIMULATOR 1"/>
    <property type="match status" value="1"/>
</dbReference>
<dbReference type="InterPro" id="IPR021864">
    <property type="entry name" value="DUF3475"/>
</dbReference>
<dbReference type="AlphaFoldDB" id="A0AA38GIT9"/>
<evidence type="ECO:0000313" key="2">
    <source>
        <dbReference type="EMBL" id="KAH9324102.1"/>
    </source>
</evidence>
<proteinExistence type="predicted"/>
<name>A0AA38GIT9_TAXCH</name>
<feature type="domain" description="DUF3475" evidence="1">
    <location>
        <begin position="29"/>
        <end position="85"/>
    </location>
</feature>
<protein>
    <recommendedName>
        <fullName evidence="1">DUF3475 domain-containing protein</fullName>
    </recommendedName>
</protein>
<evidence type="ECO:0000313" key="3">
    <source>
        <dbReference type="Proteomes" id="UP000824469"/>
    </source>
</evidence>
<dbReference type="EMBL" id="JAHRHJ020000002">
    <property type="protein sequence ID" value="KAH9324102.1"/>
    <property type="molecule type" value="Genomic_DNA"/>
</dbReference>
<feature type="non-terminal residue" evidence="2">
    <location>
        <position position="132"/>
    </location>
</feature>
<dbReference type="GO" id="GO:0045927">
    <property type="term" value="P:positive regulation of growth"/>
    <property type="evidence" value="ECO:0007669"/>
    <property type="project" value="InterPro"/>
</dbReference>
<dbReference type="InterPro" id="IPR045021">
    <property type="entry name" value="PSI1/2/3"/>
</dbReference>